<feature type="non-terminal residue" evidence="1">
    <location>
        <position position="72"/>
    </location>
</feature>
<evidence type="ECO:0000313" key="1">
    <source>
        <dbReference type="EMBL" id="CEK86695.1"/>
    </source>
</evidence>
<gene>
    <name evidence="1" type="primary">ORF155234</name>
</gene>
<feature type="non-terminal residue" evidence="1">
    <location>
        <position position="1"/>
    </location>
</feature>
<name>A0A0B7B3J4_9EUPU</name>
<proteinExistence type="predicted"/>
<organism evidence="1">
    <name type="scientific">Arion vulgaris</name>
    <dbReference type="NCBI Taxonomy" id="1028688"/>
    <lineage>
        <taxon>Eukaryota</taxon>
        <taxon>Metazoa</taxon>
        <taxon>Spiralia</taxon>
        <taxon>Lophotrochozoa</taxon>
        <taxon>Mollusca</taxon>
        <taxon>Gastropoda</taxon>
        <taxon>Heterobranchia</taxon>
        <taxon>Euthyneura</taxon>
        <taxon>Panpulmonata</taxon>
        <taxon>Eupulmonata</taxon>
        <taxon>Stylommatophora</taxon>
        <taxon>Helicina</taxon>
        <taxon>Arionoidea</taxon>
        <taxon>Arionidae</taxon>
        <taxon>Arion</taxon>
    </lineage>
</organism>
<dbReference type="EMBL" id="HACG01039830">
    <property type="protein sequence ID" value="CEK86695.1"/>
    <property type="molecule type" value="Transcribed_RNA"/>
</dbReference>
<sequence>GEIEHLLVCLQCNDVSLVGNNQSTEQSLFPVSTYGCDWWTIPQTLKKTKLKLLTQGPIESVLTGVVLKRLKK</sequence>
<accession>A0A0B7B3J4</accession>
<protein>
    <submittedName>
        <fullName evidence="1">Uncharacterized protein</fullName>
    </submittedName>
</protein>
<reference evidence="1" key="1">
    <citation type="submission" date="2014-12" db="EMBL/GenBank/DDBJ databases">
        <title>Insight into the proteome of Arion vulgaris.</title>
        <authorList>
            <person name="Aradska J."/>
            <person name="Bulat T."/>
            <person name="Smidak R."/>
            <person name="Sarate P."/>
            <person name="Gangsoo J."/>
            <person name="Sialana F."/>
            <person name="Bilban M."/>
            <person name="Lubec G."/>
        </authorList>
    </citation>
    <scope>NUCLEOTIDE SEQUENCE</scope>
    <source>
        <tissue evidence="1">Skin</tissue>
    </source>
</reference>
<dbReference type="AlphaFoldDB" id="A0A0B7B3J4"/>